<sequence>MKIPPRIHFSLMPLWLSLGLLAAPVLADDLVAYSTTAMAITGDIEIDDFGITFANGTHMVFDDLVADHFVVDGQPVYSSVYSMEDPQDPVLENGNRLCGSGRVTYLATWGDADVTTLAVFTTQDVPASSADMCASYSFTSLY</sequence>
<evidence type="ECO:0000313" key="3">
    <source>
        <dbReference type="Proteomes" id="UP000198977"/>
    </source>
</evidence>
<evidence type="ECO:0000256" key="1">
    <source>
        <dbReference type="SAM" id="SignalP"/>
    </source>
</evidence>
<proteinExistence type="predicted"/>
<organism evidence="2 3">
    <name type="scientific">Sulfitobacter brevis</name>
    <dbReference type="NCBI Taxonomy" id="74348"/>
    <lineage>
        <taxon>Bacteria</taxon>
        <taxon>Pseudomonadati</taxon>
        <taxon>Pseudomonadota</taxon>
        <taxon>Alphaproteobacteria</taxon>
        <taxon>Rhodobacterales</taxon>
        <taxon>Roseobacteraceae</taxon>
        <taxon>Sulfitobacter</taxon>
    </lineage>
</organism>
<keyword evidence="1" id="KW-0732">Signal</keyword>
<dbReference type="RefSeq" id="WP_218152927.1">
    <property type="nucleotide sequence ID" value="NZ_FOMW01000008.1"/>
</dbReference>
<gene>
    <name evidence="2" type="ORF">SAMN04488523_108112</name>
</gene>
<dbReference type="STRING" id="74348.SAMN04488523_108112"/>
<dbReference type="EMBL" id="FOMW01000008">
    <property type="protein sequence ID" value="SFE55807.1"/>
    <property type="molecule type" value="Genomic_DNA"/>
</dbReference>
<dbReference type="Proteomes" id="UP000198977">
    <property type="component" value="Unassembled WGS sequence"/>
</dbReference>
<dbReference type="AlphaFoldDB" id="A0A1I2BIQ1"/>
<feature type="signal peptide" evidence="1">
    <location>
        <begin position="1"/>
        <end position="22"/>
    </location>
</feature>
<feature type="chain" id="PRO_5011795901" evidence="1">
    <location>
        <begin position="23"/>
        <end position="142"/>
    </location>
</feature>
<reference evidence="2 3" key="1">
    <citation type="submission" date="2016-10" db="EMBL/GenBank/DDBJ databases">
        <authorList>
            <person name="de Groot N.N."/>
        </authorList>
    </citation>
    <scope>NUCLEOTIDE SEQUENCE [LARGE SCALE GENOMIC DNA]</scope>
    <source>
        <strain evidence="2 3">DSM 11443</strain>
    </source>
</reference>
<accession>A0A1I2BIQ1</accession>
<evidence type="ECO:0000313" key="2">
    <source>
        <dbReference type="EMBL" id="SFE55807.1"/>
    </source>
</evidence>
<name>A0A1I2BIQ1_9RHOB</name>
<keyword evidence="3" id="KW-1185">Reference proteome</keyword>
<protein>
    <submittedName>
        <fullName evidence="2">Uncharacterized protein</fullName>
    </submittedName>
</protein>